<keyword evidence="2" id="KW-0175">Coiled coil</keyword>
<dbReference type="InterPro" id="IPR050570">
    <property type="entry name" value="Cell_wall_metabolism_enzyme"/>
</dbReference>
<dbReference type="AlphaFoldDB" id="A0A081C9F0"/>
<dbReference type="InterPro" id="IPR011055">
    <property type="entry name" value="Dup_hybrid_motif"/>
</dbReference>
<feature type="domain" description="M23ase beta-sheet core" evidence="3">
    <location>
        <begin position="316"/>
        <end position="409"/>
    </location>
</feature>
<dbReference type="SUPFAM" id="SSF51261">
    <property type="entry name" value="Duplicated hybrid motif"/>
    <property type="match status" value="1"/>
</dbReference>
<dbReference type="SUPFAM" id="SSF57997">
    <property type="entry name" value="Tropomyosin"/>
    <property type="match status" value="1"/>
</dbReference>
<sequence length="417" mass="48220">MSDTGRHRRTQYHARANEVFFWGLLVSSLFTIGAQNAQPEKNLHTIEQQLKEKQTEFQQITQREKNLLAELNTIDQQLQTYQQQLQKHQENLKQKTSELKILEKNLAQLQNTSQHKKTLLVKRLRAIYKMGKLGYLTPLLAIASYDNMQQQVKYLQLISEQDRQLLADVEQDRQNILFQKKALEQQKQDIAQTQKQIQQEQAKIEEQKIQKDKLLKAIQKDKTQYTQMIAKLETTREELEQLIKNIEDRPSVPSSRAIPAKPGKEVTLPENPEEIIEAYGKYFRSNKTKLLWPVQGKILTTFGNINIPGTKTYTHYKGVDIQAPKGTPFYAVFQGKVKYAAWFKGYGNLIILDHGGNYYTLYAHADVIMVKAGEQVKTRQLLGKVGDTDSVKGAHLYFEVRANGKPEDPQQWLAKLR</sequence>
<dbReference type="GO" id="GO:0004222">
    <property type="term" value="F:metalloendopeptidase activity"/>
    <property type="evidence" value="ECO:0007669"/>
    <property type="project" value="TreeGrafter"/>
</dbReference>
<keyword evidence="5" id="KW-1185">Reference proteome</keyword>
<reference evidence="4" key="1">
    <citation type="journal article" date="2015" name="PeerJ">
        <title>First genomic representation of candidate bacterial phylum KSB3 points to enhanced environmental sensing as a trigger of wastewater bulking.</title>
        <authorList>
            <person name="Sekiguchi Y."/>
            <person name="Ohashi A."/>
            <person name="Parks D.H."/>
            <person name="Yamauchi T."/>
            <person name="Tyson G.W."/>
            <person name="Hugenholtz P."/>
        </authorList>
    </citation>
    <scope>NUCLEOTIDE SEQUENCE [LARGE SCALE GENOMIC DNA]</scope>
</reference>
<accession>A0A081C9F0</accession>
<organism evidence="4">
    <name type="scientific">Vecturithrix granuli</name>
    <dbReference type="NCBI Taxonomy" id="1499967"/>
    <lineage>
        <taxon>Bacteria</taxon>
        <taxon>Candidatus Moduliflexota</taxon>
        <taxon>Candidatus Vecturitrichia</taxon>
        <taxon>Candidatus Vecturitrichales</taxon>
        <taxon>Candidatus Vecturitrichaceae</taxon>
        <taxon>Candidatus Vecturithrix</taxon>
    </lineage>
</organism>
<dbReference type="CDD" id="cd12797">
    <property type="entry name" value="M23_peptidase"/>
    <property type="match status" value="1"/>
</dbReference>
<dbReference type="Gene3D" id="6.10.250.3150">
    <property type="match status" value="1"/>
</dbReference>
<evidence type="ECO:0000259" key="3">
    <source>
        <dbReference type="Pfam" id="PF01551"/>
    </source>
</evidence>
<dbReference type="Gene3D" id="2.70.70.10">
    <property type="entry name" value="Glucose Permease (Domain IIA)"/>
    <property type="match status" value="1"/>
</dbReference>
<protein>
    <recommendedName>
        <fullName evidence="3">M23ase beta-sheet core domain-containing protein</fullName>
    </recommendedName>
</protein>
<feature type="coiled-coil region" evidence="2">
    <location>
        <begin position="43"/>
        <end position="119"/>
    </location>
</feature>
<evidence type="ECO:0000256" key="2">
    <source>
        <dbReference type="SAM" id="Coils"/>
    </source>
</evidence>
<name>A0A081C9F0_VECG1</name>
<dbReference type="eggNOG" id="COG4942">
    <property type="taxonomic scope" value="Bacteria"/>
</dbReference>
<evidence type="ECO:0000313" key="4">
    <source>
        <dbReference type="EMBL" id="GAK61205.1"/>
    </source>
</evidence>
<dbReference type="Pfam" id="PF01551">
    <property type="entry name" value="Peptidase_M23"/>
    <property type="match status" value="1"/>
</dbReference>
<dbReference type="EMBL" id="DF820477">
    <property type="protein sequence ID" value="GAK61205.1"/>
    <property type="molecule type" value="Genomic_DNA"/>
</dbReference>
<dbReference type="InterPro" id="IPR016047">
    <property type="entry name" value="M23ase_b-sheet_dom"/>
</dbReference>
<dbReference type="HOGENOM" id="CLU_029425_4_0_0"/>
<dbReference type="STRING" id="1499967.U27_01104"/>
<dbReference type="PANTHER" id="PTHR21666:SF289">
    <property type="entry name" value="L-ALA--D-GLU ENDOPEPTIDASE"/>
    <property type="match status" value="1"/>
</dbReference>
<keyword evidence="1" id="KW-0732">Signal</keyword>
<gene>
    <name evidence="4" type="ORF">U27_01104</name>
</gene>
<proteinExistence type="predicted"/>
<dbReference type="Proteomes" id="UP000030661">
    <property type="component" value="Unassembled WGS sequence"/>
</dbReference>
<evidence type="ECO:0000256" key="1">
    <source>
        <dbReference type="ARBA" id="ARBA00022729"/>
    </source>
</evidence>
<feature type="coiled-coil region" evidence="2">
    <location>
        <begin position="166"/>
        <end position="249"/>
    </location>
</feature>
<evidence type="ECO:0000313" key="5">
    <source>
        <dbReference type="Proteomes" id="UP000030661"/>
    </source>
</evidence>
<dbReference type="PANTHER" id="PTHR21666">
    <property type="entry name" value="PEPTIDASE-RELATED"/>
    <property type="match status" value="1"/>
</dbReference>